<reference evidence="3" key="1">
    <citation type="submission" date="2016-10" db="EMBL/GenBank/DDBJ databases">
        <authorList>
            <person name="Varghese N."/>
            <person name="Submissions S."/>
        </authorList>
    </citation>
    <scope>NUCLEOTIDE SEQUENCE [LARGE SCALE GENOMIC DNA]</scope>
    <source>
        <strain evidence="3">CGMCC 1.7715</strain>
    </source>
</reference>
<proteinExistence type="predicted"/>
<protein>
    <submittedName>
        <fullName evidence="2">Uncharacterized protein</fullName>
    </submittedName>
</protein>
<dbReference type="AlphaFoldDB" id="A0A1I5NKW2"/>
<gene>
    <name evidence="2" type="ORF">SAMN04488060_1923</name>
</gene>
<organism evidence="2 3">
    <name type="scientific">Qipengyuania nanhaisediminis</name>
    <dbReference type="NCBI Taxonomy" id="604088"/>
    <lineage>
        <taxon>Bacteria</taxon>
        <taxon>Pseudomonadati</taxon>
        <taxon>Pseudomonadota</taxon>
        <taxon>Alphaproteobacteria</taxon>
        <taxon>Sphingomonadales</taxon>
        <taxon>Erythrobacteraceae</taxon>
        <taxon>Qipengyuania</taxon>
    </lineage>
</organism>
<evidence type="ECO:0000256" key="1">
    <source>
        <dbReference type="SAM" id="MobiDB-lite"/>
    </source>
</evidence>
<sequence length="51" mass="5703">MTGMSCVTRMILRGEWRGKKHEREDDNAHHASPGAGKGRTVTTCIMPACMW</sequence>
<feature type="compositionally biased region" description="Basic and acidic residues" evidence="1">
    <location>
        <begin position="17"/>
        <end position="29"/>
    </location>
</feature>
<evidence type="ECO:0000313" key="2">
    <source>
        <dbReference type="EMBL" id="SFP22270.1"/>
    </source>
</evidence>
<evidence type="ECO:0000313" key="3">
    <source>
        <dbReference type="Proteomes" id="UP000199331"/>
    </source>
</evidence>
<accession>A0A1I5NKW2</accession>
<feature type="region of interest" description="Disordered" evidence="1">
    <location>
        <begin position="17"/>
        <end position="38"/>
    </location>
</feature>
<name>A0A1I5NKW2_9SPHN</name>
<keyword evidence="3" id="KW-1185">Reference proteome</keyword>
<dbReference type="EMBL" id="FOWZ01000003">
    <property type="protein sequence ID" value="SFP22270.1"/>
    <property type="molecule type" value="Genomic_DNA"/>
</dbReference>
<dbReference type="Proteomes" id="UP000199331">
    <property type="component" value="Unassembled WGS sequence"/>
</dbReference>